<dbReference type="PANTHER" id="PTHR33434">
    <property type="entry name" value="DEGV DOMAIN-CONTAINING PROTEIN DR_1986-RELATED"/>
    <property type="match status" value="1"/>
</dbReference>
<dbReference type="SUPFAM" id="SSF82549">
    <property type="entry name" value="DAK1/DegV-like"/>
    <property type="match status" value="1"/>
</dbReference>
<dbReference type="NCBIfam" id="TIGR00762">
    <property type="entry name" value="DegV"/>
    <property type="match status" value="1"/>
</dbReference>
<name>A0A644Y8H8_9ZZZZ</name>
<accession>A0A644Y8H8</accession>
<dbReference type="PROSITE" id="PS51482">
    <property type="entry name" value="DEGV"/>
    <property type="match status" value="1"/>
</dbReference>
<organism evidence="2">
    <name type="scientific">bioreactor metagenome</name>
    <dbReference type="NCBI Taxonomy" id="1076179"/>
    <lineage>
        <taxon>unclassified sequences</taxon>
        <taxon>metagenomes</taxon>
        <taxon>ecological metagenomes</taxon>
    </lineage>
</organism>
<comment type="caution">
    <text evidence="2">The sequence shown here is derived from an EMBL/GenBank/DDBJ whole genome shotgun (WGS) entry which is preliminary data.</text>
</comment>
<sequence>MSMQIFTDSSANLFEEQVKELKLEIVSLTLSINEDEVLCYEPGAPFDFDGFYARMRQDDKLQLRTSMINADAFLKAFEPFLQAGTDILYLAMSAGLSGTWSGGQTAAEILQKKYPQRTIRVVDTISATIGQGMMVREAVAMRDAGVALEEIAAHVERRKTEIRQYFMVDDLNFLKRGGRLSSSAAMAGSIMHLKPILKGDKEGKIVLDRKLFGRKKAINTLIEIFEQEHVDKPENSSIGISHTGVEDEAHLLAAEIIDRYPKVKAEIVPFEPCTSSHVGPGALGLFFF</sequence>
<dbReference type="InterPro" id="IPR050270">
    <property type="entry name" value="DegV_domain_contain"/>
</dbReference>
<evidence type="ECO:0000256" key="1">
    <source>
        <dbReference type="ARBA" id="ARBA00023121"/>
    </source>
</evidence>
<dbReference type="EMBL" id="VSSQ01004361">
    <property type="protein sequence ID" value="MPM24865.1"/>
    <property type="molecule type" value="Genomic_DNA"/>
</dbReference>
<dbReference type="PANTHER" id="PTHR33434:SF2">
    <property type="entry name" value="FATTY ACID-BINDING PROTEIN TM_1468"/>
    <property type="match status" value="1"/>
</dbReference>
<dbReference type="AlphaFoldDB" id="A0A644Y8H8"/>
<protein>
    <submittedName>
        <fullName evidence="2">Protein DegV</fullName>
    </submittedName>
</protein>
<reference evidence="2" key="1">
    <citation type="submission" date="2019-08" db="EMBL/GenBank/DDBJ databases">
        <authorList>
            <person name="Kucharzyk K."/>
            <person name="Murdoch R.W."/>
            <person name="Higgins S."/>
            <person name="Loffler F."/>
        </authorList>
    </citation>
    <scope>NUCLEOTIDE SEQUENCE</scope>
</reference>
<dbReference type="GO" id="GO:0008289">
    <property type="term" value="F:lipid binding"/>
    <property type="evidence" value="ECO:0007669"/>
    <property type="project" value="UniProtKB-KW"/>
</dbReference>
<proteinExistence type="predicted"/>
<dbReference type="InterPro" id="IPR043168">
    <property type="entry name" value="DegV_C"/>
</dbReference>
<dbReference type="Gene3D" id="3.30.1180.10">
    <property type="match status" value="1"/>
</dbReference>
<keyword evidence="1" id="KW-0446">Lipid-binding</keyword>
<gene>
    <name evidence="2" type="primary">degV_13</name>
    <name evidence="2" type="ORF">SDC9_71353</name>
</gene>
<dbReference type="Gene3D" id="3.40.50.10170">
    <property type="match status" value="1"/>
</dbReference>
<evidence type="ECO:0000313" key="2">
    <source>
        <dbReference type="EMBL" id="MPM24865.1"/>
    </source>
</evidence>
<dbReference type="InterPro" id="IPR003797">
    <property type="entry name" value="DegV"/>
</dbReference>
<dbReference type="Pfam" id="PF02645">
    <property type="entry name" value="DegV"/>
    <property type="match status" value="1"/>
</dbReference>